<feature type="domain" description="Helicase C-terminal" evidence="12">
    <location>
        <begin position="570"/>
        <end position="741"/>
    </location>
</feature>
<dbReference type="GO" id="GO:0009378">
    <property type="term" value="F:four-way junction helicase activity"/>
    <property type="evidence" value="ECO:0007669"/>
    <property type="project" value="TreeGrafter"/>
</dbReference>
<dbReference type="PROSITE" id="PS51192">
    <property type="entry name" value="HELICASE_ATP_BIND_1"/>
    <property type="match status" value="1"/>
</dbReference>
<evidence type="ECO:0000256" key="10">
    <source>
        <dbReference type="SAM" id="MobiDB-lite"/>
    </source>
</evidence>
<dbReference type="OrthoDB" id="164902at2759"/>
<feature type="region of interest" description="Disordered" evidence="10">
    <location>
        <begin position="1072"/>
        <end position="1278"/>
    </location>
</feature>
<dbReference type="GO" id="GO:0036297">
    <property type="term" value="P:interstrand cross-link repair"/>
    <property type="evidence" value="ECO:0007669"/>
    <property type="project" value="TreeGrafter"/>
</dbReference>
<dbReference type="PANTHER" id="PTHR14025">
    <property type="entry name" value="FANCONI ANEMIA GROUP M FANCM FAMILY MEMBER"/>
    <property type="match status" value="1"/>
</dbReference>
<evidence type="ECO:0000259" key="12">
    <source>
        <dbReference type="PROSITE" id="PS51194"/>
    </source>
</evidence>
<proteinExistence type="inferred from homology"/>
<gene>
    <name evidence="13" type="ORF">CVT26_009353</name>
</gene>
<keyword evidence="14" id="KW-1185">Reference proteome</keyword>
<dbReference type="EMBL" id="NHYE01005188">
    <property type="protein sequence ID" value="PPQ76176.1"/>
    <property type="molecule type" value="Genomic_DNA"/>
</dbReference>
<keyword evidence="4" id="KW-0378">Hydrolase</keyword>
<evidence type="ECO:0000256" key="3">
    <source>
        <dbReference type="ARBA" id="ARBA00022741"/>
    </source>
</evidence>
<dbReference type="InterPro" id="IPR027417">
    <property type="entry name" value="P-loop_NTPase"/>
</dbReference>
<dbReference type="InterPro" id="IPR001650">
    <property type="entry name" value="Helicase_C-like"/>
</dbReference>
<comment type="catalytic activity">
    <reaction evidence="8 9">
        <text>ATP + H2O = ADP + phosphate + H(+)</text>
        <dbReference type="Rhea" id="RHEA:13065"/>
        <dbReference type="ChEBI" id="CHEBI:15377"/>
        <dbReference type="ChEBI" id="CHEBI:15378"/>
        <dbReference type="ChEBI" id="CHEBI:30616"/>
        <dbReference type="ChEBI" id="CHEBI:43474"/>
        <dbReference type="ChEBI" id="CHEBI:456216"/>
        <dbReference type="EC" id="3.6.4.12"/>
    </reaction>
</comment>
<comment type="subunit">
    <text evidence="9">Interacts with the MHF histone-fold complex to form the FANCM-MHF complex.</text>
</comment>
<dbReference type="CDD" id="cd12091">
    <property type="entry name" value="FANCM_ID"/>
    <property type="match status" value="1"/>
</dbReference>
<dbReference type="STRING" id="231916.A0A409WCG9"/>
<comment type="similarity">
    <text evidence="2 9">Belongs to the DEAD box helicase family. DEAH subfamily. FANCM sub-subfamily.</text>
</comment>
<evidence type="ECO:0000256" key="5">
    <source>
        <dbReference type="ARBA" id="ARBA00022806"/>
    </source>
</evidence>
<dbReference type="CDD" id="cd18033">
    <property type="entry name" value="DEXDc_FANCM"/>
    <property type="match status" value="1"/>
</dbReference>
<feature type="compositionally biased region" description="Polar residues" evidence="10">
    <location>
        <begin position="983"/>
        <end position="992"/>
    </location>
</feature>
<dbReference type="FunFam" id="3.40.50.300:FF:000861">
    <property type="entry name" value="Fanconi anemia, complementation group M"/>
    <property type="match status" value="1"/>
</dbReference>
<reference evidence="13 14" key="1">
    <citation type="journal article" date="2018" name="Evol. Lett.">
        <title>Horizontal gene cluster transfer increased hallucinogenic mushroom diversity.</title>
        <authorList>
            <person name="Reynolds H.T."/>
            <person name="Vijayakumar V."/>
            <person name="Gluck-Thaler E."/>
            <person name="Korotkin H.B."/>
            <person name="Matheny P.B."/>
            <person name="Slot J.C."/>
        </authorList>
    </citation>
    <scope>NUCLEOTIDE SEQUENCE [LARGE SCALE GENOMIC DNA]</scope>
    <source>
        <strain evidence="13 14">SRW20</strain>
    </source>
</reference>
<comment type="function">
    <text evidence="9">ATP-dependent DNA helicase involved in DNA damage repair by homologous recombination and in genome maintenance. Capable of unwinding D-loops. Plays a role in limiting crossover recombinants during mitotic DNA double-strand break (DSB) repair. Component of a FANCM-MHF complex which promotes gene conversion at blocked replication forks, probably by reversal of the stalled fork.</text>
</comment>
<dbReference type="Pfam" id="PF00271">
    <property type="entry name" value="Helicase_C"/>
    <property type="match status" value="1"/>
</dbReference>
<dbReference type="GO" id="GO:0005524">
    <property type="term" value="F:ATP binding"/>
    <property type="evidence" value="ECO:0007669"/>
    <property type="project" value="UniProtKB-UniRule"/>
</dbReference>
<dbReference type="GO" id="GO:0005634">
    <property type="term" value="C:nucleus"/>
    <property type="evidence" value="ECO:0007669"/>
    <property type="project" value="UniProtKB-SubCell"/>
</dbReference>
<dbReference type="GO" id="GO:0045003">
    <property type="term" value="P:double-strand break repair via synthesis-dependent strand annealing"/>
    <property type="evidence" value="ECO:0007669"/>
    <property type="project" value="TreeGrafter"/>
</dbReference>
<organism evidence="13 14">
    <name type="scientific">Gymnopilus dilepis</name>
    <dbReference type="NCBI Taxonomy" id="231916"/>
    <lineage>
        <taxon>Eukaryota</taxon>
        <taxon>Fungi</taxon>
        <taxon>Dikarya</taxon>
        <taxon>Basidiomycota</taxon>
        <taxon>Agaricomycotina</taxon>
        <taxon>Agaricomycetes</taxon>
        <taxon>Agaricomycetidae</taxon>
        <taxon>Agaricales</taxon>
        <taxon>Agaricineae</taxon>
        <taxon>Hymenogastraceae</taxon>
        <taxon>Gymnopilus</taxon>
    </lineage>
</organism>
<feature type="region of interest" description="Disordered" evidence="10">
    <location>
        <begin position="842"/>
        <end position="1005"/>
    </location>
</feature>
<feature type="region of interest" description="Disordered" evidence="10">
    <location>
        <begin position="105"/>
        <end position="181"/>
    </location>
</feature>
<evidence type="ECO:0000313" key="13">
    <source>
        <dbReference type="EMBL" id="PPQ76176.1"/>
    </source>
</evidence>
<feature type="region of interest" description="Disordered" evidence="10">
    <location>
        <begin position="1291"/>
        <end position="1334"/>
    </location>
</feature>
<comment type="caution">
    <text evidence="13">The sequence shown here is derived from an EMBL/GenBank/DDBJ whole genome shotgun (WGS) entry which is preliminary data.</text>
</comment>
<dbReference type="SMART" id="SM00487">
    <property type="entry name" value="DEXDc"/>
    <property type="match status" value="1"/>
</dbReference>
<dbReference type="PANTHER" id="PTHR14025:SF20">
    <property type="entry name" value="FANCONI ANEMIA GROUP M PROTEIN"/>
    <property type="match status" value="1"/>
</dbReference>
<dbReference type="Gene3D" id="3.40.50.300">
    <property type="entry name" value="P-loop containing nucleotide triphosphate hydrolases"/>
    <property type="match status" value="2"/>
</dbReference>
<evidence type="ECO:0000259" key="11">
    <source>
        <dbReference type="PROSITE" id="PS51192"/>
    </source>
</evidence>
<evidence type="ECO:0000313" key="14">
    <source>
        <dbReference type="Proteomes" id="UP000284706"/>
    </source>
</evidence>
<dbReference type="Proteomes" id="UP000284706">
    <property type="component" value="Unassembled WGS sequence"/>
</dbReference>
<dbReference type="InParanoid" id="A0A409WCG9"/>
<evidence type="ECO:0000256" key="4">
    <source>
        <dbReference type="ARBA" id="ARBA00022801"/>
    </source>
</evidence>
<feature type="compositionally biased region" description="Basic residues" evidence="10">
    <location>
        <begin position="1214"/>
        <end position="1223"/>
    </location>
</feature>
<evidence type="ECO:0000256" key="6">
    <source>
        <dbReference type="ARBA" id="ARBA00022840"/>
    </source>
</evidence>
<feature type="compositionally biased region" description="Basic and acidic residues" evidence="10">
    <location>
        <begin position="140"/>
        <end position="152"/>
    </location>
</feature>
<dbReference type="InterPro" id="IPR044749">
    <property type="entry name" value="FANCM_DEXDc"/>
</dbReference>
<dbReference type="GO" id="GO:0000400">
    <property type="term" value="F:four-way junction DNA binding"/>
    <property type="evidence" value="ECO:0007669"/>
    <property type="project" value="TreeGrafter"/>
</dbReference>
<dbReference type="CDD" id="cd18801">
    <property type="entry name" value="SF2_C_FANCM_Hef"/>
    <property type="match status" value="1"/>
</dbReference>
<feature type="compositionally biased region" description="Basic residues" evidence="10">
    <location>
        <begin position="766"/>
        <end position="777"/>
    </location>
</feature>
<protein>
    <recommendedName>
        <fullName evidence="9">ATP-dependent DNA helicase</fullName>
        <ecNumber evidence="9">3.6.4.12</ecNumber>
    </recommendedName>
</protein>
<evidence type="ECO:0000256" key="1">
    <source>
        <dbReference type="ARBA" id="ARBA00004123"/>
    </source>
</evidence>
<keyword evidence="3" id="KW-0547">Nucleotide-binding</keyword>
<dbReference type="GO" id="GO:0016887">
    <property type="term" value="F:ATP hydrolysis activity"/>
    <property type="evidence" value="ECO:0007669"/>
    <property type="project" value="RHEA"/>
</dbReference>
<feature type="region of interest" description="Disordered" evidence="10">
    <location>
        <begin position="763"/>
        <end position="799"/>
    </location>
</feature>
<name>A0A409WCG9_9AGAR</name>
<comment type="subcellular location">
    <subcellularLocation>
        <location evidence="1 9">Nucleus</location>
    </subcellularLocation>
</comment>
<dbReference type="PROSITE" id="PS51194">
    <property type="entry name" value="HELICASE_CTER"/>
    <property type="match status" value="1"/>
</dbReference>
<dbReference type="SMART" id="SM00490">
    <property type="entry name" value="HELICc"/>
    <property type="match status" value="1"/>
</dbReference>
<feature type="region of interest" description="Disordered" evidence="10">
    <location>
        <begin position="25"/>
        <end position="58"/>
    </location>
</feature>
<sequence length="1353" mass="150312">MSSEDGYFEGVDDFDESALQQLDAIEAAHLSPSKPAPSAATRPQRPPPRSEDSFDLSFDVDETELAKLDNFIADAYEGKAKPVAGPSNLNRTSSNNMLQTTLFGDVLPSAPAGPSKPKSQVERPKAAPRNPFGQQAPKTKTWDYEENAKLDAQKPSAKRKGKGRAGDDQEEEEEEVEFEQYPTERRPVIGLSRNLLLYRPPPPMRVKPDLLEAKHWIFPINRPKRDYQFNIVKNSLFENTLVALPTGLGKTFIAGVVMLNYYRWFPDGKVIFVAPTKPLVAQQVQACHETCGIPAVDRTEMNGEVPAAIRAKLWEDRRVFFMTPQTLVNDVKANRCDVSSIVLLVIDEAHRATGDYAYNQAIRKITAMNPHFRVLALTATPGNNPEAIQRLIDGLHISRIEIRDENSLDLKQYIHTKHFAPHIIKPNEDLAKVKDHLVKLMDPHFKTLQKAGVLFPSETPTSLHPYRPQKLMLDMKNRNFFWPLSVLSKLARAMLYLLTGSFRTCYEYLEGLIAGKEDDDDGVGGGKKKKKGGKNFTDDPNFRALMQELQAQRARGWGSHPKIEKLKEILINHFGSKLPDEPGGEEDNTRVMVFSSFRGVVEDLVEALDKDRPLIRAARFIGQGTDKQGKKGMSQKEQLEVINKFKAGEYNVLVATSIGEEGLDIGEIDITVCYDADKAPTRMVQRFGRTGRKRDGYIHALLAEGREEKNIDAADLKYKEVQKVVHKGEMYELYGDVERLIPDHIKPECIEKVVEINEYIREDHKKTRSPSKAKTGKHSAAMQGTKRKRNDDYTRNIPDGASTGFVSVKDLVVKGAKKPKKVKVVKDFDACGLDDETDEDIESGRILAAPRRTQSAAAGPSATEKSAKSVGKGKLKKAATMGGTKSSTKSKKKKKVEESTSSQFSKQGADDSDDMDIEQGAILPASHVHSKKRYIESPTPEASPRASSSKGGTASPKVSRLRQDDASAIEISDSEESDMPLSKFSSNPSNKPTRAASPHMNVDDEEDMSWLVQDDDDDDRAFEIRDSSDSSPVLLRHSVAKAFERVEVGDESIEISHPVPRDTVIDIVETSDPEELFEANPTSTLSSRHRRVSPSLVSQPEKMGATFRPASSLKRSASPTWNPSSSPLYPELPSNPKGKTAMLPPPVPVRKAGSPIQPTEDIPEPSYPVRPAGNQGKKRRIIFDEPESPAIDIDAEDAQPRRLRRIESTPVQPSKKKRRKHAKPSLLDRKANPLFDGEAAHSGEDTSEGYSDSADDVESESDRQFIKDSPLTQMPGSYEQTQIYRRSLFTQAGGDGPLFRNGPVRAKPFGRIDVKSRPRMLSSSSPPPPDDELDQYVMGSFIVDDDAEISYDA</sequence>
<keyword evidence="7" id="KW-0539">Nucleus</keyword>
<accession>A0A409WCG9</accession>
<dbReference type="EC" id="3.6.4.12" evidence="9"/>
<evidence type="ECO:0000256" key="7">
    <source>
        <dbReference type="ARBA" id="ARBA00023242"/>
    </source>
</evidence>
<dbReference type="SUPFAM" id="SSF52540">
    <property type="entry name" value="P-loop containing nucleoside triphosphate hydrolases"/>
    <property type="match status" value="1"/>
</dbReference>
<keyword evidence="5" id="KW-0347">Helicase</keyword>
<feature type="compositionally biased region" description="Low complexity" evidence="10">
    <location>
        <begin position="1122"/>
        <end position="1136"/>
    </location>
</feature>
<dbReference type="InterPro" id="IPR039686">
    <property type="entry name" value="FANCM/Mph1-like_ID"/>
</dbReference>
<evidence type="ECO:0000256" key="8">
    <source>
        <dbReference type="ARBA" id="ARBA00047995"/>
    </source>
</evidence>
<dbReference type="Pfam" id="PF00270">
    <property type="entry name" value="DEAD"/>
    <property type="match status" value="1"/>
</dbReference>
<feature type="domain" description="Helicase ATP-binding" evidence="11">
    <location>
        <begin position="231"/>
        <end position="399"/>
    </location>
</feature>
<keyword evidence="6" id="KW-0067">ATP-binding</keyword>
<feature type="compositionally biased region" description="Acidic residues" evidence="10">
    <location>
        <begin position="168"/>
        <end position="178"/>
    </location>
</feature>
<evidence type="ECO:0000256" key="2">
    <source>
        <dbReference type="ARBA" id="ARBA00009889"/>
    </source>
</evidence>
<feature type="compositionally biased region" description="Low complexity" evidence="10">
    <location>
        <begin position="108"/>
        <end position="118"/>
    </location>
</feature>
<dbReference type="InterPro" id="IPR014001">
    <property type="entry name" value="Helicase_ATP-bd"/>
</dbReference>
<dbReference type="InterPro" id="IPR011545">
    <property type="entry name" value="DEAD/DEAH_box_helicase_dom"/>
</dbReference>
<evidence type="ECO:0000256" key="9">
    <source>
        <dbReference type="RuleBase" id="RU367027"/>
    </source>
</evidence>
<feature type="region of interest" description="Disordered" evidence="10">
    <location>
        <begin position="519"/>
        <end position="538"/>
    </location>
</feature>
<dbReference type="GO" id="GO:0043138">
    <property type="term" value="F:3'-5' DNA helicase activity"/>
    <property type="evidence" value="ECO:0007669"/>
    <property type="project" value="InterPro"/>
</dbReference>